<dbReference type="EMBL" id="CP098251">
    <property type="protein sequence ID" value="WAV92128.1"/>
    <property type="molecule type" value="Genomic_DNA"/>
</dbReference>
<feature type="active site" evidence="3">
    <location>
        <position position="258"/>
    </location>
</feature>
<dbReference type="PROSITE" id="PS00687">
    <property type="entry name" value="ALDEHYDE_DEHYDR_GLU"/>
    <property type="match status" value="1"/>
</dbReference>
<dbReference type="InterPro" id="IPR016161">
    <property type="entry name" value="Ald_DH/histidinol_DH"/>
</dbReference>
<dbReference type="SUPFAM" id="SSF53720">
    <property type="entry name" value="ALDH-like"/>
    <property type="match status" value="1"/>
</dbReference>
<organism evidence="6">
    <name type="scientific">Oxalobacter aliiformigenes</name>
    <dbReference type="NCBI Taxonomy" id="2946593"/>
    <lineage>
        <taxon>Bacteria</taxon>
        <taxon>Pseudomonadati</taxon>
        <taxon>Pseudomonadota</taxon>
        <taxon>Betaproteobacteria</taxon>
        <taxon>Burkholderiales</taxon>
        <taxon>Oxalobacteraceae</taxon>
        <taxon>Oxalobacter</taxon>
    </lineage>
</organism>
<comment type="similarity">
    <text evidence="1 4">Belongs to the aldehyde dehydrogenase family.</text>
</comment>
<dbReference type="CDD" id="cd07103">
    <property type="entry name" value="ALDH_F5_SSADH_GabD"/>
    <property type="match status" value="1"/>
</dbReference>
<dbReference type="RefSeq" id="WP_269316386.1">
    <property type="nucleotide sequence ID" value="NZ_CP098251.1"/>
</dbReference>
<dbReference type="FunFam" id="3.40.605.10:FF:000005">
    <property type="entry name" value="Succinate-semialdehyde dehydrogenase I"/>
    <property type="match status" value="1"/>
</dbReference>
<dbReference type="InterPro" id="IPR015590">
    <property type="entry name" value="Aldehyde_DH_dom"/>
</dbReference>
<dbReference type="Proteomes" id="UP001164819">
    <property type="component" value="Chromosome"/>
</dbReference>
<dbReference type="FunFam" id="3.40.309.10:FF:000004">
    <property type="entry name" value="Succinate-semialdehyde dehydrogenase I"/>
    <property type="match status" value="1"/>
</dbReference>
<name>A0A9E9NTU1_9BURK</name>
<evidence type="ECO:0000256" key="3">
    <source>
        <dbReference type="PROSITE-ProRule" id="PRU10007"/>
    </source>
</evidence>
<sequence length="487" mass="51826">MSVSHDRLRNNEFFRTGAFIHGKWITTGKTFPDTNPATGEKLADVAYSGREETEAAIISAKTAFADWRKTTATERAAILNRWYALIMENRPFLGELMTAEQGKPLSEALGEVDYAASFIQWFAEEARRANGEIIPPFKPGSRIFATREPVGVVAAITPWNFPMAMLTRKLGPALAAGCTAIIKPANQTPLCANALLALADAAGVPPGVLNGVCGDTHAISDAIMASPDVRKITFTGSTAVGKTLVAHAAATMKHVSMELGGNAPLIVFDDADITAAVAGTIANKFRNAGQVCVAINRIYVHDTIYDEYVAKLGEAVAGLTVGDGMTPGVAVGPLIDEKALEKVERHVSDALGKEAELVTGGKRSPLGGTFYEPTLLSHCSDDMIIAHEETFGPVAACFRFESEKEVLYRANNTPFGLAAYFYTKDLSRVFRVSQALEAGMIGINDTGVSSAVAPFGGIKESGLGREGSVLGLEEYLEVKTLHLGGLE</sequence>
<dbReference type="InterPro" id="IPR010102">
    <property type="entry name" value="Succ_semiAld_DH"/>
</dbReference>
<keyword evidence="2 4" id="KW-0560">Oxidoreductase</keyword>
<dbReference type="NCBIfam" id="TIGR01780">
    <property type="entry name" value="SSADH"/>
    <property type="match status" value="1"/>
</dbReference>
<dbReference type="InterPro" id="IPR029510">
    <property type="entry name" value="Ald_DH_CS_GLU"/>
</dbReference>
<dbReference type="Pfam" id="PF00171">
    <property type="entry name" value="Aldedh"/>
    <property type="match status" value="1"/>
</dbReference>
<dbReference type="PANTHER" id="PTHR43353">
    <property type="entry name" value="SUCCINATE-SEMIALDEHYDE DEHYDROGENASE, MITOCHONDRIAL"/>
    <property type="match status" value="1"/>
</dbReference>
<accession>A0A9E9NTU1</accession>
<feature type="domain" description="Aldehyde dehydrogenase" evidence="5">
    <location>
        <begin position="26"/>
        <end position="480"/>
    </location>
</feature>
<dbReference type="PANTHER" id="PTHR43353:SF5">
    <property type="entry name" value="SUCCINATE-SEMIALDEHYDE DEHYDROGENASE, MITOCHONDRIAL"/>
    <property type="match status" value="1"/>
</dbReference>
<proteinExistence type="inferred from homology"/>
<dbReference type="GO" id="GO:0009450">
    <property type="term" value="P:gamma-aminobutyric acid catabolic process"/>
    <property type="evidence" value="ECO:0007669"/>
    <property type="project" value="InterPro"/>
</dbReference>
<dbReference type="GO" id="GO:0004777">
    <property type="term" value="F:succinate-semialdehyde dehydrogenase (NAD+) activity"/>
    <property type="evidence" value="ECO:0007669"/>
    <property type="project" value="TreeGrafter"/>
</dbReference>
<dbReference type="InterPro" id="IPR016162">
    <property type="entry name" value="Ald_DH_N"/>
</dbReference>
<evidence type="ECO:0000256" key="1">
    <source>
        <dbReference type="ARBA" id="ARBA00009986"/>
    </source>
</evidence>
<evidence type="ECO:0000256" key="2">
    <source>
        <dbReference type="ARBA" id="ARBA00023002"/>
    </source>
</evidence>
<dbReference type="Gene3D" id="3.40.309.10">
    <property type="entry name" value="Aldehyde Dehydrogenase, Chain A, domain 2"/>
    <property type="match status" value="1"/>
</dbReference>
<evidence type="ECO:0000256" key="4">
    <source>
        <dbReference type="RuleBase" id="RU003345"/>
    </source>
</evidence>
<dbReference type="Gene3D" id="3.40.605.10">
    <property type="entry name" value="Aldehyde Dehydrogenase, Chain A, domain 1"/>
    <property type="match status" value="1"/>
</dbReference>
<evidence type="ECO:0000259" key="5">
    <source>
        <dbReference type="Pfam" id="PF00171"/>
    </source>
</evidence>
<dbReference type="InterPro" id="IPR050740">
    <property type="entry name" value="Aldehyde_DH_Superfamily"/>
</dbReference>
<gene>
    <name evidence="6" type="ORF">NB646_05270</name>
</gene>
<dbReference type="PROSITE" id="PS00070">
    <property type="entry name" value="ALDEHYDE_DEHYDR_CYS"/>
    <property type="match status" value="1"/>
</dbReference>
<dbReference type="InterPro" id="IPR016160">
    <property type="entry name" value="Ald_DH_CS_CYS"/>
</dbReference>
<protein>
    <submittedName>
        <fullName evidence="6">NAD-dependent succinate-semialdehyde dehydrogenase</fullName>
    </submittedName>
</protein>
<reference evidence="6" key="1">
    <citation type="journal article" date="2022" name="Front. Microbiol.">
        <title>New perspectives on an old grouping: The genomic and phenotypic variability of Oxalobacter formigenes and the implications for calcium oxalate stone prevention.</title>
        <authorList>
            <person name="Chmiel J.A."/>
            <person name="Carr C."/>
            <person name="Stuivenberg G.A."/>
            <person name="Venema R."/>
            <person name="Chanyi R.M."/>
            <person name="Al K.F."/>
            <person name="Giguere D."/>
            <person name="Say H."/>
            <person name="Akouris P.P."/>
            <person name="Dominguez Romero S.A."/>
            <person name="Kwong A."/>
            <person name="Tai V."/>
            <person name="Koval S.F."/>
            <person name="Razvi H."/>
            <person name="Bjazevic J."/>
            <person name="Burton J.P."/>
        </authorList>
    </citation>
    <scope>NUCLEOTIDE SEQUENCE</scope>
    <source>
        <strain evidence="6">OxK</strain>
    </source>
</reference>
<evidence type="ECO:0000313" key="6">
    <source>
        <dbReference type="EMBL" id="WAV92128.1"/>
    </source>
</evidence>
<dbReference type="AlphaFoldDB" id="A0A9E9NTU1"/>
<dbReference type="InterPro" id="IPR016163">
    <property type="entry name" value="Ald_DH_C"/>
</dbReference>